<sequence>MSSSSDPMPDESSSTWYLHHLDTHIQQSKRQILGQRSILVPNKRNPCSTVVPPSNTVWTPEEKEIFFASLSRHSRYRLDLIASELKTKNQDEIEWYLYLLDLGSEIVGQVDRKRRDAGLERLRWDGVRSWRKGLSPSAREVSDNWIDKEEALADNVIKELEERENEERDALIKKERRAQKKSVIDGLSPVEEWKKDMEMTPYLRNKLIENHPAYKKMSNQWEVDDYLMKMDGEKLTVVNNLMKPDWSTWYSDRVKMVSTSTSTRSPNKKSVPLEDEADEDDEEEEEEKGSEVIGGIPTKGDPRGKITIDQQNYNEIINIPKKERTPEQRKLLSKIINRRRNREKYRIQKLIEEGLTRDEIDLAGGADAIFQSREPVTQTDSDQAPKIPQKRITRRNDTNVQTAHLRRIGMYDHLMMTGLEVFNYEMIERVNRRLNLTDPREMSSGALRGIHSLLVNRLRRLIYSSILIAEQSYLQHPSDNHDGPLPEISPEHVHQALLKEGLVHPSELILEFIERLFDNEPNYEQEEQDIEVTEGDNQDTTEEEVGVRVERYHSSILPPGEIQWNDLPYISTHSNEEEEEDGQGLYDDISDAATEIEDKELDEALYKMDEAHDKQYENSIWVAVDDGNDDVDRSEIWTKDRKNEIKSEKEYINLLLSTDSARRKRKHKENIHQRYPTTRIRKLARANKRMKSNAWIIDSDSDSSEDEGNGYVWDPNEGDVGDDDDEVTDTDQEDGRSEDDEQDGEDEGDAGAEGEGLALEEEDELREYEDEKGDEHEDEEEDGYEDDKGEE</sequence>
<gene>
    <name evidence="3" type="ORF">L486_03007</name>
</gene>
<organism evidence="3 4">
    <name type="scientific">Kwoniella mangroviensis CBS 10435</name>
    <dbReference type="NCBI Taxonomy" id="1331196"/>
    <lineage>
        <taxon>Eukaryota</taxon>
        <taxon>Fungi</taxon>
        <taxon>Dikarya</taxon>
        <taxon>Basidiomycota</taxon>
        <taxon>Agaricomycotina</taxon>
        <taxon>Tremellomycetes</taxon>
        <taxon>Tremellales</taxon>
        <taxon>Cryptococcaceae</taxon>
        <taxon>Kwoniella</taxon>
    </lineage>
</organism>
<dbReference type="STRING" id="1331196.A0A1B9IXR6"/>
<dbReference type="GO" id="GO:0001181">
    <property type="term" value="F:RNA polymerase I general transcription initiation factor activity"/>
    <property type="evidence" value="ECO:0007669"/>
    <property type="project" value="TreeGrafter"/>
</dbReference>
<dbReference type="OrthoDB" id="2240312at2759"/>
<evidence type="ECO:0000313" key="3">
    <source>
        <dbReference type="EMBL" id="OCF60326.1"/>
    </source>
</evidence>
<proteinExistence type="predicted"/>
<keyword evidence="4" id="KW-1185">Reference proteome</keyword>
<dbReference type="GO" id="GO:0000500">
    <property type="term" value="C:RNA polymerase I upstream activating factor complex"/>
    <property type="evidence" value="ECO:0007669"/>
    <property type="project" value="InterPro"/>
</dbReference>
<dbReference type="PANTHER" id="PTHR28079">
    <property type="entry name" value="RNA POLYMERASE I-SPECIFIC TRANSCRIPTION INITIATION FACTOR RRN5"/>
    <property type="match status" value="1"/>
</dbReference>
<name>A0A1B9IXR6_9TREE</name>
<dbReference type="Proteomes" id="UP000092583">
    <property type="component" value="Unassembled WGS sequence"/>
</dbReference>
<accession>A0A1B9IXR6</accession>
<dbReference type="GO" id="GO:0000182">
    <property type="term" value="F:rDNA binding"/>
    <property type="evidence" value="ECO:0007669"/>
    <property type="project" value="TreeGrafter"/>
</dbReference>
<reference evidence="3 4" key="1">
    <citation type="submission" date="2013-07" db="EMBL/GenBank/DDBJ databases">
        <title>The Genome Sequence of Kwoniella mangroviensis CBS10435.</title>
        <authorList>
            <consortium name="The Broad Institute Genome Sequencing Platform"/>
            <person name="Cuomo C."/>
            <person name="Litvintseva A."/>
            <person name="Chen Y."/>
            <person name="Heitman J."/>
            <person name="Sun S."/>
            <person name="Springer D."/>
            <person name="Dromer F."/>
            <person name="Young S.K."/>
            <person name="Zeng Q."/>
            <person name="Gargeya S."/>
            <person name="Fitzgerald M."/>
            <person name="Abouelleil A."/>
            <person name="Alvarado L."/>
            <person name="Berlin A.M."/>
            <person name="Chapman S.B."/>
            <person name="Dewar J."/>
            <person name="Goldberg J."/>
            <person name="Griggs A."/>
            <person name="Gujja S."/>
            <person name="Hansen M."/>
            <person name="Howarth C."/>
            <person name="Imamovic A."/>
            <person name="Larimer J."/>
            <person name="McCowan C."/>
            <person name="Murphy C."/>
            <person name="Pearson M."/>
            <person name="Priest M."/>
            <person name="Roberts A."/>
            <person name="Saif S."/>
            <person name="Shea T."/>
            <person name="Sykes S."/>
            <person name="Wortman J."/>
            <person name="Nusbaum C."/>
            <person name="Birren B."/>
        </authorList>
    </citation>
    <scope>NUCLEOTIDE SEQUENCE [LARGE SCALE GENOMIC DNA]</scope>
    <source>
        <strain evidence="3 4">CBS 10435</strain>
    </source>
</reference>
<dbReference type="PANTHER" id="PTHR28079:SF1">
    <property type="entry name" value="RNA POLYMERASE I-SPECIFIC TRANSCRIPTION INITIATION FACTOR RRN5"/>
    <property type="match status" value="1"/>
</dbReference>
<evidence type="ECO:0000256" key="1">
    <source>
        <dbReference type="SAM" id="Coils"/>
    </source>
</evidence>
<dbReference type="InterPro" id="IPR039601">
    <property type="entry name" value="Rrn5"/>
</dbReference>
<feature type="region of interest" description="Disordered" evidence="2">
    <location>
        <begin position="257"/>
        <end position="307"/>
    </location>
</feature>
<feature type="compositionally biased region" description="Acidic residues" evidence="2">
    <location>
        <begin position="273"/>
        <end position="288"/>
    </location>
</feature>
<dbReference type="EMBL" id="KI669460">
    <property type="protein sequence ID" value="OCF60326.1"/>
    <property type="molecule type" value="Genomic_DNA"/>
</dbReference>
<protein>
    <submittedName>
        <fullName evidence="3">Uncharacterized protein</fullName>
    </submittedName>
</protein>
<evidence type="ECO:0000256" key="2">
    <source>
        <dbReference type="SAM" id="MobiDB-lite"/>
    </source>
</evidence>
<feature type="coiled-coil region" evidence="1">
    <location>
        <begin position="146"/>
        <end position="181"/>
    </location>
</feature>
<feature type="compositionally biased region" description="Acidic residues" evidence="2">
    <location>
        <begin position="716"/>
        <end position="791"/>
    </location>
</feature>
<reference evidence="4" key="2">
    <citation type="submission" date="2013-12" db="EMBL/GenBank/DDBJ databases">
        <title>Evolution of pathogenesis and genome organization in the Tremellales.</title>
        <authorList>
            <person name="Cuomo C."/>
            <person name="Litvintseva A."/>
            <person name="Heitman J."/>
            <person name="Chen Y."/>
            <person name="Sun S."/>
            <person name="Springer D."/>
            <person name="Dromer F."/>
            <person name="Young S."/>
            <person name="Zeng Q."/>
            <person name="Chapman S."/>
            <person name="Gujja S."/>
            <person name="Saif S."/>
            <person name="Birren B."/>
        </authorList>
    </citation>
    <scope>NUCLEOTIDE SEQUENCE [LARGE SCALE GENOMIC DNA]</scope>
    <source>
        <strain evidence="4">CBS 10435</strain>
    </source>
</reference>
<dbReference type="GO" id="GO:0006361">
    <property type="term" value="P:transcription initiation at RNA polymerase I promoter"/>
    <property type="evidence" value="ECO:0007669"/>
    <property type="project" value="TreeGrafter"/>
</dbReference>
<evidence type="ECO:0000313" key="4">
    <source>
        <dbReference type="Proteomes" id="UP000092583"/>
    </source>
</evidence>
<feature type="region of interest" description="Disordered" evidence="2">
    <location>
        <begin position="692"/>
        <end position="791"/>
    </location>
</feature>
<dbReference type="GO" id="GO:0042790">
    <property type="term" value="P:nucleolar large rRNA transcription by RNA polymerase I"/>
    <property type="evidence" value="ECO:0007669"/>
    <property type="project" value="InterPro"/>
</dbReference>
<dbReference type="AlphaFoldDB" id="A0A1B9IXR6"/>
<keyword evidence="1" id="KW-0175">Coiled coil</keyword>
<feature type="compositionally biased region" description="Acidic residues" evidence="2">
    <location>
        <begin position="699"/>
        <end position="708"/>
    </location>
</feature>